<proteinExistence type="inferred from homology"/>
<comment type="similarity">
    <text evidence="7">Belongs to the inositol monophosphatase superfamily. FBPase class 4 family.</text>
</comment>
<keyword evidence="4" id="KW-0378">Hydrolase</keyword>
<evidence type="ECO:0000256" key="6">
    <source>
        <dbReference type="ARBA" id="ARBA00023277"/>
    </source>
</evidence>
<dbReference type="InterPro" id="IPR020583">
    <property type="entry name" value="Inositol_monoP_metal-BS"/>
</dbReference>
<evidence type="ECO:0000313" key="9">
    <source>
        <dbReference type="EMBL" id="MFC6786052.1"/>
    </source>
</evidence>
<evidence type="ECO:0000256" key="8">
    <source>
        <dbReference type="PIRSR" id="PIRSR600760-2"/>
    </source>
</evidence>
<comment type="caution">
    <text evidence="9">The sequence shown here is derived from an EMBL/GenBank/DDBJ whole genome shotgun (WGS) entry which is preliminary data.</text>
</comment>
<evidence type="ECO:0000256" key="7">
    <source>
        <dbReference type="ARBA" id="ARBA00038103"/>
    </source>
</evidence>
<dbReference type="SUPFAM" id="SSF56655">
    <property type="entry name" value="Carbohydrate phosphatase"/>
    <property type="match status" value="1"/>
</dbReference>
<reference evidence="9 10" key="1">
    <citation type="journal article" date="2019" name="Int. J. Syst. Evol. Microbiol.">
        <title>The Global Catalogue of Microorganisms (GCM) 10K type strain sequencing project: providing services to taxonomists for standard genome sequencing and annotation.</title>
        <authorList>
            <consortium name="The Broad Institute Genomics Platform"/>
            <consortium name="The Broad Institute Genome Sequencing Center for Infectious Disease"/>
            <person name="Wu L."/>
            <person name="Ma J."/>
        </authorList>
    </citation>
    <scope>NUCLEOTIDE SEQUENCE [LARGE SCALE GENOMIC DNA]</scope>
    <source>
        <strain evidence="9 10">SYNS20</strain>
    </source>
</reference>
<comment type="cofactor">
    <cofactor evidence="8">
        <name>Mg(2+)</name>
        <dbReference type="ChEBI" id="CHEBI:18420"/>
    </cofactor>
</comment>
<dbReference type="Gene3D" id="3.40.190.80">
    <property type="match status" value="1"/>
</dbReference>
<organism evidence="9 10">
    <name type="scientific">Halobaculum halobium</name>
    <dbReference type="NCBI Taxonomy" id="3032281"/>
    <lineage>
        <taxon>Archaea</taxon>
        <taxon>Methanobacteriati</taxon>
        <taxon>Methanobacteriota</taxon>
        <taxon>Stenosarchaea group</taxon>
        <taxon>Halobacteria</taxon>
        <taxon>Halobacteriales</taxon>
        <taxon>Haloferacaceae</taxon>
        <taxon>Halobaculum</taxon>
    </lineage>
</organism>
<keyword evidence="3 8" id="KW-0479">Metal-binding</keyword>
<dbReference type="RefSeq" id="WP_284062867.1">
    <property type="nucleotide sequence ID" value="NZ_CP126158.1"/>
</dbReference>
<dbReference type="Gene3D" id="3.30.540.10">
    <property type="entry name" value="Fructose-1,6-Bisphosphatase, subunit A, domain 1"/>
    <property type="match status" value="1"/>
</dbReference>
<evidence type="ECO:0000256" key="2">
    <source>
        <dbReference type="ARBA" id="ARBA00013093"/>
    </source>
</evidence>
<keyword evidence="5 8" id="KW-0460">Magnesium</keyword>
<keyword evidence="6" id="KW-0119">Carbohydrate metabolism</keyword>
<feature type="binding site" evidence="8">
    <location>
        <position position="77"/>
    </location>
    <ligand>
        <name>Mg(2+)</name>
        <dbReference type="ChEBI" id="CHEBI:18420"/>
        <label>1</label>
        <note>catalytic</note>
    </ligand>
</feature>
<gene>
    <name evidence="9" type="ORF">ACFQFD_08690</name>
</gene>
<dbReference type="EMBL" id="JBHSWX010000012">
    <property type="protein sequence ID" value="MFC6786052.1"/>
    <property type="molecule type" value="Genomic_DNA"/>
</dbReference>
<evidence type="ECO:0000256" key="5">
    <source>
        <dbReference type="ARBA" id="ARBA00022842"/>
    </source>
</evidence>
<dbReference type="GO" id="GO:0046872">
    <property type="term" value="F:metal ion binding"/>
    <property type="evidence" value="ECO:0007669"/>
    <property type="project" value="UniProtKB-KW"/>
</dbReference>
<protein>
    <recommendedName>
        <fullName evidence="2">fructose-bisphosphatase</fullName>
        <ecNumber evidence="2">3.1.3.11</ecNumber>
    </recommendedName>
</protein>
<evidence type="ECO:0000256" key="1">
    <source>
        <dbReference type="ARBA" id="ARBA00001273"/>
    </source>
</evidence>
<dbReference type="GO" id="GO:0042132">
    <property type="term" value="F:fructose 1,6-bisphosphate 1-phosphatase activity"/>
    <property type="evidence" value="ECO:0007669"/>
    <property type="project" value="UniProtKB-EC"/>
</dbReference>
<dbReference type="PANTHER" id="PTHR20854">
    <property type="entry name" value="INOSITOL MONOPHOSPHATASE"/>
    <property type="match status" value="1"/>
</dbReference>
<feature type="binding site" evidence="8">
    <location>
        <position position="97"/>
    </location>
    <ligand>
        <name>Mg(2+)</name>
        <dbReference type="ChEBI" id="CHEBI:18420"/>
        <label>1</label>
        <note>catalytic</note>
    </ligand>
</feature>
<dbReference type="PROSITE" id="PS00629">
    <property type="entry name" value="IMP_1"/>
    <property type="match status" value="1"/>
</dbReference>
<comment type="catalytic activity">
    <reaction evidence="1">
        <text>beta-D-fructose 1,6-bisphosphate + H2O = beta-D-fructose 6-phosphate + phosphate</text>
        <dbReference type="Rhea" id="RHEA:11064"/>
        <dbReference type="ChEBI" id="CHEBI:15377"/>
        <dbReference type="ChEBI" id="CHEBI:32966"/>
        <dbReference type="ChEBI" id="CHEBI:43474"/>
        <dbReference type="ChEBI" id="CHEBI:57634"/>
        <dbReference type="EC" id="3.1.3.11"/>
    </reaction>
</comment>
<feature type="binding site" evidence="8">
    <location>
        <position position="98"/>
    </location>
    <ligand>
        <name>Mg(2+)</name>
        <dbReference type="ChEBI" id="CHEBI:18420"/>
        <label>1</label>
        <note>catalytic</note>
    </ligand>
</feature>
<feature type="binding site" evidence="8">
    <location>
        <position position="222"/>
    </location>
    <ligand>
        <name>Mg(2+)</name>
        <dbReference type="ChEBI" id="CHEBI:18420"/>
        <label>1</label>
        <note>catalytic</note>
    </ligand>
</feature>
<dbReference type="GeneID" id="81209119"/>
<keyword evidence="10" id="KW-1185">Reference proteome</keyword>
<feature type="binding site" evidence="8">
    <location>
        <position position="95"/>
    </location>
    <ligand>
        <name>Mg(2+)</name>
        <dbReference type="ChEBI" id="CHEBI:18420"/>
        <label>1</label>
        <note>catalytic</note>
    </ligand>
</feature>
<dbReference type="EC" id="3.1.3.11" evidence="2"/>
<dbReference type="AlphaFoldDB" id="A0ABD5TBX1"/>
<dbReference type="Pfam" id="PF00459">
    <property type="entry name" value="Inositol_P"/>
    <property type="match status" value="1"/>
</dbReference>
<dbReference type="CDD" id="cd01637">
    <property type="entry name" value="IMPase_like"/>
    <property type="match status" value="1"/>
</dbReference>
<dbReference type="PRINTS" id="PR00377">
    <property type="entry name" value="IMPHPHTASES"/>
</dbReference>
<dbReference type="Proteomes" id="UP001596443">
    <property type="component" value="Unassembled WGS sequence"/>
</dbReference>
<evidence type="ECO:0000256" key="4">
    <source>
        <dbReference type="ARBA" id="ARBA00022801"/>
    </source>
</evidence>
<accession>A0ABD5TBX1</accession>
<name>A0ABD5TBX1_9EURY</name>
<dbReference type="PANTHER" id="PTHR20854:SF4">
    <property type="entry name" value="INOSITOL-1-MONOPHOSPHATASE-RELATED"/>
    <property type="match status" value="1"/>
</dbReference>
<evidence type="ECO:0000256" key="3">
    <source>
        <dbReference type="ARBA" id="ARBA00022723"/>
    </source>
</evidence>
<evidence type="ECO:0000313" key="10">
    <source>
        <dbReference type="Proteomes" id="UP001596443"/>
    </source>
</evidence>
<dbReference type="InterPro" id="IPR000760">
    <property type="entry name" value="Inositol_monophosphatase-like"/>
</dbReference>
<sequence>MTDQPSAAVGIDDRLETAVAAAERGGSVALDAFRSAHDVETKADGPMDAVTAVDRTVQRRVIEYITERHPEDAVVGEEDDALKSVPETGVAWVVDPIDGTVNYAKGNRVWMTSVAVCRDGEPVAAANDAPATGDQYVAGATTARRNDEPISVSDTADPAALLVNPVFGVSPRHRRGLAAVVETALDAFGDVRRFGCAQAALSGVATGELDAVVSTVELNAWDTAAGVHLIRRAGGRATDVYGDRWRPGSIGLIASNGEAHDALVDAFDPVG</sequence>